<keyword evidence="5" id="KW-1185">Reference proteome</keyword>
<dbReference type="RefSeq" id="WP_116415261.1">
    <property type="nucleotide sequence ID" value="NZ_NBWZ01000001.1"/>
</dbReference>
<protein>
    <submittedName>
        <fullName evidence="4">Glucoamylase</fullName>
    </submittedName>
</protein>
<sequence length="611" mass="67297">MALPIENYALISDCHTAALVGDDGSIDWLCLPRYDSPSTFGALLGDESHGRWKIAPQHPEARSHRQYVGNTFVLSTVWTTPTGVVEVTDFMPHGDRRADLMRRVRGISGSVPMTVDLRMRFGYATAIPWVRQIATPEGASDLVAIAGPDALVVRGPELEPTDHSHGREFVVTEGETVDTVLTWYPSHRPTPTPNDVDVALADTLDWWENWGSNSAQDGPYHAAVMRSLLVLRALTHEDTGGIVAAATTSLPESFGGQRNWDYRYVWLRDASLTLTVLLDHGFVGEADAWRGWLLRAIAGDPNDVQIMYGLAGERWLPEQEITSLPGYNGASPVRIGNGAVDQYQADVIGEVMVALHRSRVQTGQASQDAWALQRALLTVVESNLERPDSGIWEIRGPDQFFTHSRVMVWAALDRGVKGVEQFGLRGPVEKWRRLREQVRAEIEEKGYNAELGCYTQVFGGTAVDASLLQLAQVGYVEADDPRMLGTVARIEQELLHDGLLLRYRTETGVDGLPAGEYPFLACSFWLVEQYARSGRLKDGRRLMDDLLKLRNDVGLLSEEYDITGHRQAGNTPQALSHLALVRAADALTTTARTASAHASGTPEAAQSDSLR</sequence>
<dbReference type="InterPro" id="IPR045582">
    <property type="entry name" value="Trehalase-like_N"/>
</dbReference>
<proteinExistence type="predicted"/>
<evidence type="ECO:0000313" key="5">
    <source>
        <dbReference type="Proteomes" id="UP000256486"/>
    </source>
</evidence>
<evidence type="ECO:0000259" key="3">
    <source>
        <dbReference type="Pfam" id="PF19291"/>
    </source>
</evidence>
<dbReference type="Pfam" id="PF19291">
    <property type="entry name" value="TREH_N"/>
    <property type="match status" value="1"/>
</dbReference>
<dbReference type="PANTHER" id="PTHR31616">
    <property type="entry name" value="TREHALASE"/>
    <property type="match status" value="1"/>
</dbReference>
<dbReference type="GO" id="GO:0005975">
    <property type="term" value="P:carbohydrate metabolic process"/>
    <property type="evidence" value="ECO:0007669"/>
    <property type="project" value="InterPro"/>
</dbReference>
<dbReference type="Pfam" id="PF00723">
    <property type="entry name" value="Glyco_hydro_15"/>
    <property type="match status" value="1"/>
</dbReference>
<feature type="domain" description="Trehalase-like N-terminal" evidence="3">
    <location>
        <begin position="2"/>
        <end position="127"/>
    </location>
</feature>
<dbReference type="SUPFAM" id="SSF48208">
    <property type="entry name" value="Six-hairpin glycosidases"/>
    <property type="match status" value="1"/>
</dbReference>
<accession>A0A3E0VJG2</accession>
<evidence type="ECO:0000259" key="2">
    <source>
        <dbReference type="Pfam" id="PF00723"/>
    </source>
</evidence>
<evidence type="ECO:0000256" key="1">
    <source>
        <dbReference type="SAM" id="MobiDB-lite"/>
    </source>
</evidence>
<feature type="region of interest" description="Disordered" evidence="1">
    <location>
        <begin position="592"/>
        <end position="611"/>
    </location>
</feature>
<dbReference type="EMBL" id="NBWZ01000001">
    <property type="protein sequence ID" value="RFA09861.1"/>
    <property type="molecule type" value="Genomic_DNA"/>
</dbReference>
<feature type="compositionally biased region" description="Low complexity" evidence="1">
    <location>
        <begin position="592"/>
        <end position="601"/>
    </location>
</feature>
<dbReference type="PANTHER" id="PTHR31616:SF0">
    <property type="entry name" value="GLUCAN 1,4-ALPHA-GLUCOSIDASE"/>
    <property type="match status" value="1"/>
</dbReference>
<name>A0A3E0VJG2_9MICO</name>
<dbReference type="Proteomes" id="UP000256486">
    <property type="component" value="Unassembled WGS sequence"/>
</dbReference>
<dbReference type="AlphaFoldDB" id="A0A3E0VJG2"/>
<organism evidence="4 5">
    <name type="scientific">Subtercola boreus</name>
    <dbReference type="NCBI Taxonomy" id="120213"/>
    <lineage>
        <taxon>Bacteria</taxon>
        <taxon>Bacillati</taxon>
        <taxon>Actinomycetota</taxon>
        <taxon>Actinomycetes</taxon>
        <taxon>Micrococcales</taxon>
        <taxon>Microbacteriaceae</taxon>
        <taxon>Subtercola</taxon>
    </lineage>
</organism>
<feature type="domain" description="GH15-like" evidence="2">
    <location>
        <begin position="219"/>
        <end position="584"/>
    </location>
</feature>
<reference evidence="4 5" key="1">
    <citation type="submission" date="2017-04" db="EMBL/GenBank/DDBJ databases">
        <title>Comparative genome analysis of Subtercola boreus.</title>
        <authorList>
            <person name="Cho Y.-J."/>
            <person name="Cho A."/>
            <person name="Kim O.-S."/>
            <person name="Lee J.-I."/>
        </authorList>
    </citation>
    <scope>NUCLEOTIDE SEQUENCE [LARGE SCALE GENOMIC DNA]</scope>
    <source>
        <strain evidence="4 5">K300</strain>
    </source>
</reference>
<dbReference type="InterPro" id="IPR008928">
    <property type="entry name" value="6-hairpin_glycosidase_sf"/>
</dbReference>
<dbReference type="Gene3D" id="1.50.10.10">
    <property type="match status" value="1"/>
</dbReference>
<dbReference type="InterPro" id="IPR011613">
    <property type="entry name" value="GH15-like"/>
</dbReference>
<dbReference type="InterPro" id="IPR012341">
    <property type="entry name" value="6hp_glycosidase-like_sf"/>
</dbReference>
<evidence type="ECO:0000313" key="4">
    <source>
        <dbReference type="EMBL" id="RFA09861.1"/>
    </source>
</evidence>
<comment type="caution">
    <text evidence="4">The sequence shown here is derived from an EMBL/GenBank/DDBJ whole genome shotgun (WGS) entry which is preliminary data.</text>
</comment>
<dbReference type="OrthoDB" id="3902805at2"/>
<dbReference type="GO" id="GO:0004553">
    <property type="term" value="F:hydrolase activity, hydrolyzing O-glycosyl compounds"/>
    <property type="evidence" value="ECO:0007669"/>
    <property type="project" value="UniProtKB-ARBA"/>
</dbReference>
<gene>
    <name evidence="4" type="ORF">B7R54_12100</name>
</gene>